<accession>A0A179CWL5</accession>
<comment type="caution">
    <text evidence="1">The sequence shown here is derived from an EMBL/GenBank/DDBJ whole genome shotgun (WGS) entry which is preliminary data.</text>
</comment>
<dbReference type="EMBL" id="JACI01000002">
    <property type="protein sequence ID" value="OAQ14304.1"/>
    <property type="molecule type" value="Genomic_DNA"/>
</dbReference>
<organism evidence="1 2">
    <name type="scientific">Bibersteinia trehalosi Y31</name>
    <dbReference type="NCBI Taxonomy" id="1261658"/>
    <lineage>
        <taxon>Bacteria</taxon>
        <taxon>Pseudomonadati</taxon>
        <taxon>Pseudomonadota</taxon>
        <taxon>Gammaproteobacteria</taxon>
        <taxon>Pasteurellales</taxon>
        <taxon>Pasteurellaceae</taxon>
        <taxon>Bibersteinia</taxon>
    </lineage>
</organism>
<dbReference type="InterPro" id="IPR029024">
    <property type="entry name" value="TerB-like"/>
</dbReference>
<dbReference type="SUPFAM" id="SSF158682">
    <property type="entry name" value="TerB-like"/>
    <property type="match status" value="1"/>
</dbReference>
<protein>
    <submittedName>
        <fullName evidence="1">3-hydroxydecanoyl-ACP dehydratase</fullName>
    </submittedName>
</protein>
<reference evidence="1 2" key="1">
    <citation type="submission" date="2014-01" db="EMBL/GenBank/DDBJ databases">
        <authorList>
            <person name="Zuccon D."/>
        </authorList>
    </citation>
    <scope>NUCLEOTIDE SEQUENCE [LARGE SCALE GENOMIC DNA]</scope>
    <source>
        <strain evidence="1 2">Y31</strain>
    </source>
</reference>
<dbReference type="InterPro" id="IPR007486">
    <property type="entry name" value="YebE"/>
</dbReference>
<proteinExistence type="predicted"/>
<sequence length="244" mass="24808">MNFNDILKGVLGAATNGSNQQGKSDLGNILNSVLGSVGSSANQGKSDLGGILNAVLGTVGQAKTGNTDAITKLGGGTALVGILSMVLGRNGGANLTKLGSLAALGSMAYKAYQDYQKAQSVAPSQDVAQSFAAETTDIGNAVILQAMIAAAYADGELDDSEQAILEKEAADNPALAELVSQPASVQEIAQNVGNNPALAAQAYLAARLVCQELSRQEIVFLNDLANALGLESALVEQLEKQAGF</sequence>
<dbReference type="Proteomes" id="UP000078358">
    <property type="component" value="Unassembled WGS sequence"/>
</dbReference>
<dbReference type="PATRIC" id="fig|1261658.3.peg.1593"/>
<evidence type="ECO:0000313" key="2">
    <source>
        <dbReference type="Proteomes" id="UP000078358"/>
    </source>
</evidence>
<evidence type="ECO:0000313" key="1">
    <source>
        <dbReference type="EMBL" id="OAQ14304.1"/>
    </source>
</evidence>
<dbReference type="Pfam" id="PF04391">
    <property type="entry name" value="DUF533"/>
    <property type="match status" value="1"/>
</dbReference>
<dbReference type="RefSeq" id="WP_082892851.1">
    <property type="nucleotide sequence ID" value="NZ_JACI01000002.1"/>
</dbReference>
<dbReference type="AlphaFoldDB" id="A0A179CWL5"/>
<name>A0A179CWL5_BIBTR</name>
<gene>
    <name evidence="1" type="ORF">F480_07965</name>
</gene>